<dbReference type="InterPro" id="IPR037607">
    <property type="entry name" value="DGK"/>
</dbReference>
<dbReference type="SUPFAM" id="SSF111331">
    <property type="entry name" value="NAD kinase/diacylglycerol kinase-like"/>
    <property type="match status" value="1"/>
</dbReference>
<dbReference type="PANTHER" id="PTHR11255:SF92">
    <property type="entry name" value="DIACYLGLYCEROL KINASE IOTA"/>
    <property type="match status" value="1"/>
</dbReference>
<dbReference type="InterPro" id="IPR016064">
    <property type="entry name" value="NAD/diacylglycerol_kinase_sf"/>
</dbReference>
<evidence type="ECO:0000313" key="7">
    <source>
        <dbReference type="Proteomes" id="UP001444071"/>
    </source>
</evidence>
<keyword evidence="7" id="KW-1185">Reference proteome</keyword>
<evidence type="ECO:0000256" key="2">
    <source>
        <dbReference type="ARBA" id="ARBA00022741"/>
    </source>
</evidence>
<organism evidence="6 7">
    <name type="scientific">Xenotaenia resolanae</name>
    <dbReference type="NCBI Taxonomy" id="208358"/>
    <lineage>
        <taxon>Eukaryota</taxon>
        <taxon>Metazoa</taxon>
        <taxon>Chordata</taxon>
        <taxon>Craniata</taxon>
        <taxon>Vertebrata</taxon>
        <taxon>Euteleostomi</taxon>
        <taxon>Actinopterygii</taxon>
        <taxon>Neopterygii</taxon>
        <taxon>Teleostei</taxon>
        <taxon>Neoteleostei</taxon>
        <taxon>Acanthomorphata</taxon>
        <taxon>Ovalentaria</taxon>
        <taxon>Atherinomorphae</taxon>
        <taxon>Cyprinodontiformes</taxon>
        <taxon>Goodeidae</taxon>
        <taxon>Xenotaenia</taxon>
    </lineage>
</organism>
<name>A0ABV0VUB2_9TELE</name>
<dbReference type="Proteomes" id="UP001444071">
    <property type="component" value="Unassembled WGS sequence"/>
</dbReference>
<protein>
    <recommendedName>
        <fullName evidence="5">Diacylglycerol kinase accessory domain-containing protein</fullName>
    </recommendedName>
</protein>
<dbReference type="Pfam" id="PF00609">
    <property type="entry name" value="DAGK_acc"/>
    <property type="match status" value="1"/>
</dbReference>
<evidence type="ECO:0000313" key="6">
    <source>
        <dbReference type="EMBL" id="MEQ2259852.1"/>
    </source>
</evidence>
<comment type="caution">
    <text evidence="6">The sequence shown here is derived from an EMBL/GenBank/DDBJ whole genome shotgun (WGS) entry which is preliminary data.</text>
</comment>
<evidence type="ECO:0000256" key="4">
    <source>
        <dbReference type="ARBA" id="ARBA00022840"/>
    </source>
</evidence>
<evidence type="ECO:0000256" key="3">
    <source>
        <dbReference type="ARBA" id="ARBA00022777"/>
    </source>
</evidence>
<reference evidence="6 7" key="1">
    <citation type="submission" date="2021-06" db="EMBL/GenBank/DDBJ databases">
        <authorList>
            <person name="Palmer J.M."/>
        </authorList>
    </citation>
    <scope>NUCLEOTIDE SEQUENCE [LARGE SCALE GENOMIC DNA]</scope>
    <source>
        <strain evidence="6 7">XR_2019</strain>
        <tissue evidence="6">Muscle</tissue>
    </source>
</reference>
<keyword evidence="1" id="KW-0808">Transferase</keyword>
<sequence length="126" mass="14041">KCQVRERKTNTGSDFKSCSAAGLTLVLCFLQCDGTDLTPKIQELKFQCIVFLNIPRYCAGTMPWGNTGDHRDFEPQRHDDGCIEVIGFTMASLAALQVGGHGERLHQCREVILTTFKTVPVQVMSY</sequence>
<gene>
    <name evidence="6" type="ORF">XENORESO_020128</name>
</gene>
<dbReference type="EMBL" id="JAHRIM010007707">
    <property type="protein sequence ID" value="MEQ2259852.1"/>
    <property type="molecule type" value="Genomic_DNA"/>
</dbReference>
<accession>A0ABV0VUB2</accession>
<feature type="domain" description="Diacylglycerol kinase accessory" evidence="5">
    <location>
        <begin position="11"/>
        <end position="123"/>
    </location>
</feature>
<dbReference type="PANTHER" id="PTHR11255">
    <property type="entry name" value="DIACYLGLYCEROL KINASE"/>
    <property type="match status" value="1"/>
</dbReference>
<keyword evidence="3" id="KW-0418">Kinase</keyword>
<evidence type="ECO:0000256" key="1">
    <source>
        <dbReference type="ARBA" id="ARBA00022679"/>
    </source>
</evidence>
<dbReference type="SMART" id="SM00045">
    <property type="entry name" value="DAGKa"/>
    <property type="match status" value="1"/>
</dbReference>
<dbReference type="InterPro" id="IPR000756">
    <property type="entry name" value="Diacylglycerol_kin_accessory"/>
</dbReference>
<keyword evidence="2" id="KW-0547">Nucleotide-binding</keyword>
<evidence type="ECO:0000259" key="5">
    <source>
        <dbReference type="SMART" id="SM00045"/>
    </source>
</evidence>
<proteinExistence type="predicted"/>
<keyword evidence="4" id="KW-0067">ATP-binding</keyword>
<feature type="non-terminal residue" evidence="6">
    <location>
        <position position="1"/>
    </location>
</feature>